<feature type="region of interest" description="Disordered" evidence="1">
    <location>
        <begin position="23"/>
        <end position="56"/>
    </location>
</feature>
<evidence type="ECO:0000313" key="4">
    <source>
        <dbReference type="Proteomes" id="UP001176961"/>
    </source>
</evidence>
<dbReference type="Proteomes" id="UP001176961">
    <property type="component" value="Unassembled WGS sequence"/>
</dbReference>
<organism evidence="3 4">
    <name type="scientific">Cylicocyclus nassatus</name>
    <name type="common">Nematode worm</name>
    <dbReference type="NCBI Taxonomy" id="53992"/>
    <lineage>
        <taxon>Eukaryota</taxon>
        <taxon>Metazoa</taxon>
        <taxon>Ecdysozoa</taxon>
        <taxon>Nematoda</taxon>
        <taxon>Chromadorea</taxon>
        <taxon>Rhabditida</taxon>
        <taxon>Rhabditina</taxon>
        <taxon>Rhabditomorpha</taxon>
        <taxon>Strongyloidea</taxon>
        <taxon>Strongylidae</taxon>
        <taxon>Cylicocyclus</taxon>
    </lineage>
</organism>
<evidence type="ECO:0008006" key="5">
    <source>
        <dbReference type="Google" id="ProtNLM"/>
    </source>
</evidence>
<evidence type="ECO:0000256" key="1">
    <source>
        <dbReference type="SAM" id="MobiDB-lite"/>
    </source>
</evidence>
<feature type="chain" id="PRO_5041322371" description="SCP domain-containing protein" evidence="2">
    <location>
        <begin position="17"/>
        <end position="224"/>
    </location>
</feature>
<gene>
    <name evidence="3" type="ORF">CYNAS_LOCUS2582</name>
</gene>
<name>A0AA36DQ58_CYLNA</name>
<protein>
    <recommendedName>
        <fullName evidence="5">SCP domain-containing protein</fullName>
    </recommendedName>
</protein>
<keyword evidence="2" id="KW-0732">Signal</keyword>
<evidence type="ECO:0000256" key="2">
    <source>
        <dbReference type="SAM" id="SignalP"/>
    </source>
</evidence>
<comment type="caution">
    <text evidence="3">The sequence shown here is derived from an EMBL/GenBank/DDBJ whole genome shotgun (WGS) entry which is preliminary data.</text>
</comment>
<sequence length="224" mass="24606">MRALCVVLLVLVTVKAEDGDDGDGGVVLGCEGGGEDPENSDNPEGSVAESEKSDEEDLAKSFGIDIENIKKDVCNNFTELNRAVYAVIDKDNDTKAKLDENPDCMCIRMAVKILEGKTSPMSFTKAYHAFTAIQDGLSDTNIAEQLWREENFKEGEKGGIMSDLLGIAIRREGVKLGHGCAKNDRMAVCTFAPPVELLKVFEEEAEEWLEFLRLLDKEDVPKKA</sequence>
<accession>A0AA36DQ58</accession>
<keyword evidence="4" id="KW-1185">Reference proteome</keyword>
<feature type="signal peptide" evidence="2">
    <location>
        <begin position="1"/>
        <end position="16"/>
    </location>
</feature>
<reference evidence="3" key="1">
    <citation type="submission" date="2023-07" db="EMBL/GenBank/DDBJ databases">
        <authorList>
            <consortium name="CYATHOMIX"/>
        </authorList>
    </citation>
    <scope>NUCLEOTIDE SEQUENCE</scope>
    <source>
        <strain evidence="3">N/A</strain>
    </source>
</reference>
<dbReference type="EMBL" id="CATQJL010000001">
    <property type="protein sequence ID" value="CAJ0590599.1"/>
    <property type="molecule type" value="Genomic_DNA"/>
</dbReference>
<proteinExistence type="predicted"/>
<dbReference type="AlphaFoldDB" id="A0AA36DQ58"/>
<evidence type="ECO:0000313" key="3">
    <source>
        <dbReference type="EMBL" id="CAJ0590599.1"/>
    </source>
</evidence>